<name>A0A194X812_MOLSC</name>
<keyword evidence="1" id="KW-0812">Transmembrane</keyword>
<dbReference type="GeneID" id="28832380"/>
<dbReference type="KEGG" id="psco:LY89DRAFT_78315"/>
<feature type="transmembrane region" description="Helical" evidence="1">
    <location>
        <begin position="121"/>
        <end position="141"/>
    </location>
</feature>
<dbReference type="Proteomes" id="UP000070700">
    <property type="component" value="Unassembled WGS sequence"/>
</dbReference>
<proteinExistence type="predicted"/>
<dbReference type="EMBL" id="KQ947416">
    <property type="protein sequence ID" value="KUJ16254.1"/>
    <property type="molecule type" value="Genomic_DNA"/>
</dbReference>
<dbReference type="RefSeq" id="XP_018070609.1">
    <property type="nucleotide sequence ID" value="XM_018222654.1"/>
</dbReference>
<dbReference type="AlphaFoldDB" id="A0A194X812"/>
<keyword evidence="1" id="KW-0472">Membrane</keyword>
<gene>
    <name evidence="2" type="ORF">LY89DRAFT_78315</name>
</gene>
<dbReference type="InParanoid" id="A0A194X812"/>
<evidence type="ECO:0000313" key="3">
    <source>
        <dbReference type="Proteomes" id="UP000070700"/>
    </source>
</evidence>
<dbReference type="OrthoDB" id="4844401at2759"/>
<evidence type="ECO:0000313" key="2">
    <source>
        <dbReference type="EMBL" id="KUJ16254.1"/>
    </source>
</evidence>
<keyword evidence="3" id="KW-1185">Reference proteome</keyword>
<organism evidence="2 3">
    <name type="scientific">Mollisia scopiformis</name>
    <name type="common">Conifer needle endophyte fungus</name>
    <name type="synonym">Phialocephala scopiformis</name>
    <dbReference type="NCBI Taxonomy" id="149040"/>
    <lineage>
        <taxon>Eukaryota</taxon>
        <taxon>Fungi</taxon>
        <taxon>Dikarya</taxon>
        <taxon>Ascomycota</taxon>
        <taxon>Pezizomycotina</taxon>
        <taxon>Leotiomycetes</taxon>
        <taxon>Helotiales</taxon>
        <taxon>Mollisiaceae</taxon>
        <taxon>Mollisia</taxon>
    </lineage>
</organism>
<feature type="transmembrane region" description="Helical" evidence="1">
    <location>
        <begin position="21"/>
        <end position="37"/>
    </location>
</feature>
<accession>A0A194X812</accession>
<evidence type="ECO:0000256" key="1">
    <source>
        <dbReference type="SAM" id="Phobius"/>
    </source>
</evidence>
<sequence length="156" mass="17368">MTILTPSPNPTKILNRSSTHNILTILSPAFSNSIYLATILQKLLSTTTIFLVFRAYLLSLILLQQSYYISSILLLQSYYLSQFTYWVSGIAAKGGYWGVKTGAGISWKALEPVRNKLFKEFMIFVLGAGNGVFLAVFWPGWLVVGPTVFGVWCLCV</sequence>
<reference evidence="2 3" key="1">
    <citation type="submission" date="2015-10" db="EMBL/GenBank/DDBJ databases">
        <title>Full genome of DAOMC 229536 Phialocephala scopiformis, a fungal endophyte of spruce producing the potent anti-insectan compound rugulosin.</title>
        <authorList>
            <consortium name="DOE Joint Genome Institute"/>
            <person name="Walker A.K."/>
            <person name="Frasz S.L."/>
            <person name="Seifert K.A."/>
            <person name="Miller J.D."/>
            <person name="Mondo S.J."/>
            <person name="Labutti K."/>
            <person name="Lipzen A."/>
            <person name="Dockter R."/>
            <person name="Kennedy M."/>
            <person name="Grigoriev I.V."/>
            <person name="Spatafora J.W."/>
        </authorList>
    </citation>
    <scope>NUCLEOTIDE SEQUENCE [LARGE SCALE GENOMIC DNA]</scope>
    <source>
        <strain evidence="2 3">CBS 120377</strain>
    </source>
</reference>
<protein>
    <submittedName>
        <fullName evidence="2">Uncharacterized protein</fullName>
    </submittedName>
</protein>
<keyword evidence="1" id="KW-1133">Transmembrane helix</keyword>